<dbReference type="PANTHER" id="PTHR44436">
    <property type="entry name" value="F-BOX/WD REPEAT-CONTAINING PROTEIN 2"/>
    <property type="match status" value="1"/>
</dbReference>
<dbReference type="InterPro" id="IPR019775">
    <property type="entry name" value="WD40_repeat_CS"/>
</dbReference>
<dbReference type="CDD" id="cd09917">
    <property type="entry name" value="F-box_SF"/>
    <property type="match status" value="1"/>
</dbReference>
<feature type="domain" description="F-box" evidence="5">
    <location>
        <begin position="12"/>
        <end position="60"/>
    </location>
</feature>
<feature type="repeat" description="WD" evidence="3">
    <location>
        <begin position="224"/>
        <end position="263"/>
    </location>
</feature>
<dbReference type="InterPro" id="IPR015943">
    <property type="entry name" value="WD40/YVTN_repeat-like_dom_sf"/>
</dbReference>
<evidence type="ECO:0000256" key="1">
    <source>
        <dbReference type="ARBA" id="ARBA00022574"/>
    </source>
</evidence>
<dbReference type="InterPro" id="IPR001810">
    <property type="entry name" value="F-box_dom"/>
</dbReference>
<feature type="region of interest" description="Disordered" evidence="4">
    <location>
        <begin position="450"/>
        <end position="471"/>
    </location>
</feature>
<dbReference type="InterPro" id="IPR036322">
    <property type="entry name" value="WD40_repeat_dom_sf"/>
</dbReference>
<dbReference type="AlphaFoldDB" id="A0AAD5KAX9"/>
<accession>A0AAD5KAX9</accession>
<reference evidence="6" key="1">
    <citation type="journal article" date="2022" name="IScience">
        <title>Evolution of zygomycete secretomes and the origins of terrestrial fungal ecologies.</title>
        <authorList>
            <person name="Chang Y."/>
            <person name="Wang Y."/>
            <person name="Mondo S."/>
            <person name="Ahrendt S."/>
            <person name="Andreopoulos W."/>
            <person name="Barry K."/>
            <person name="Beard J."/>
            <person name="Benny G.L."/>
            <person name="Blankenship S."/>
            <person name="Bonito G."/>
            <person name="Cuomo C."/>
            <person name="Desiro A."/>
            <person name="Gervers K.A."/>
            <person name="Hundley H."/>
            <person name="Kuo A."/>
            <person name="LaButti K."/>
            <person name="Lang B.F."/>
            <person name="Lipzen A."/>
            <person name="O'Donnell K."/>
            <person name="Pangilinan J."/>
            <person name="Reynolds N."/>
            <person name="Sandor L."/>
            <person name="Smith M.E."/>
            <person name="Tsang A."/>
            <person name="Grigoriev I.V."/>
            <person name="Stajich J.E."/>
            <person name="Spatafora J.W."/>
        </authorList>
    </citation>
    <scope>NUCLEOTIDE SEQUENCE</scope>
    <source>
        <strain evidence="6">RSA 2281</strain>
    </source>
</reference>
<evidence type="ECO:0000259" key="5">
    <source>
        <dbReference type="PROSITE" id="PS50181"/>
    </source>
</evidence>
<organism evidence="6 7">
    <name type="scientific">Phascolomyces articulosus</name>
    <dbReference type="NCBI Taxonomy" id="60185"/>
    <lineage>
        <taxon>Eukaryota</taxon>
        <taxon>Fungi</taxon>
        <taxon>Fungi incertae sedis</taxon>
        <taxon>Mucoromycota</taxon>
        <taxon>Mucoromycotina</taxon>
        <taxon>Mucoromycetes</taxon>
        <taxon>Mucorales</taxon>
        <taxon>Lichtheimiaceae</taxon>
        <taxon>Phascolomyces</taxon>
    </lineage>
</organism>
<dbReference type="SUPFAM" id="SSF81383">
    <property type="entry name" value="F-box domain"/>
    <property type="match status" value="1"/>
</dbReference>
<dbReference type="PROSITE" id="PS50181">
    <property type="entry name" value="FBOX"/>
    <property type="match status" value="1"/>
</dbReference>
<dbReference type="PANTHER" id="PTHR44436:SF1">
    <property type="entry name" value="F-BOX_WD REPEAT-CONTAINING PROTEIN 2"/>
    <property type="match status" value="1"/>
</dbReference>
<dbReference type="Gene3D" id="2.130.10.10">
    <property type="entry name" value="YVTN repeat-like/Quinoprotein amine dehydrogenase"/>
    <property type="match status" value="1"/>
</dbReference>
<proteinExistence type="predicted"/>
<dbReference type="EMBL" id="JAIXMP010000012">
    <property type="protein sequence ID" value="KAI9264259.1"/>
    <property type="molecule type" value="Genomic_DNA"/>
</dbReference>
<dbReference type="SMART" id="SM00320">
    <property type="entry name" value="WD40"/>
    <property type="match status" value="2"/>
</dbReference>
<dbReference type="Pfam" id="PF00400">
    <property type="entry name" value="WD40"/>
    <property type="match status" value="2"/>
</dbReference>
<protein>
    <submittedName>
        <fullName evidence="6">WD40-repeat-containing domain protein</fullName>
    </submittedName>
</protein>
<dbReference type="InterPro" id="IPR001680">
    <property type="entry name" value="WD40_rpt"/>
</dbReference>
<dbReference type="InterPro" id="IPR036047">
    <property type="entry name" value="F-box-like_dom_sf"/>
</dbReference>
<dbReference type="Proteomes" id="UP001209540">
    <property type="component" value="Unassembled WGS sequence"/>
</dbReference>
<evidence type="ECO:0000313" key="6">
    <source>
        <dbReference type="EMBL" id="KAI9264259.1"/>
    </source>
</evidence>
<evidence type="ECO:0000256" key="3">
    <source>
        <dbReference type="PROSITE-ProRule" id="PRU00221"/>
    </source>
</evidence>
<dbReference type="SUPFAM" id="SSF50978">
    <property type="entry name" value="WD40 repeat-like"/>
    <property type="match status" value="1"/>
</dbReference>
<dbReference type="Pfam" id="PF12937">
    <property type="entry name" value="F-box-like"/>
    <property type="match status" value="1"/>
</dbReference>
<comment type="caution">
    <text evidence="6">The sequence shown here is derived from an EMBL/GenBank/DDBJ whole genome shotgun (WGS) entry which is preliminary data.</text>
</comment>
<dbReference type="InterPro" id="IPR042627">
    <property type="entry name" value="FBXW2"/>
</dbReference>
<name>A0AAD5KAX9_9FUNG</name>
<keyword evidence="7" id="KW-1185">Reference proteome</keyword>
<keyword evidence="2" id="KW-0677">Repeat</keyword>
<dbReference type="PROSITE" id="PS50294">
    <property type="entry name" value="WD_REPEATS_REGION"/>
    <property type="match status" value="1"/>
</dbReference>
<dbReference type="PROSITE" id="PS50082">
    <property type="entry name" value="WD_REPEATS_2"/>
    <property type="match status" value="2"/>
</dbReference>
<sequence>MPDSSTTIATTTDHRRPLPTELLLSTFIHLDGSTLTSCAAVCREWYSIINSYDDIIWKACSLSDFQKRKTTRRFWSLHFPDPQHNTQRTPKRTWQDMYRITKNWFTGNCHGSFPVMNTAIDLRLLPQVVVGIPQEHTFATTLTMTSAGHIIRSNPTYRRPEGQQCLMIQSSWSHENEYLNETERRMHTVFCHFSHIGSKWLVTGSLDGTVALWDTVEKRMIRLWEGHRGRVLCVAMNDQVVVSGGSDSMIRVWDLNEESSATTSPGGRGMIDISSYLSARSDWIQGVGEIAVNEHLVACSPDASGPILVFSLLTGSLVYELSTTKAPLRSIFRGNPSAMATAEEEEEEEMTGFTKLCLTPFFLLTKGKLPYLNDDIPILPQPPIHHQSIPTTSPTTAGTSESRSFGYIARLDDSSLFHTPAQTTQQMTPYQLYQYYQSINNNNQSSYTSAYSSASASSSSSQTTPATSLTSSSSRNIIRGCINVWDLQTGSIVYRLVPEFDNPPPPETGYTITDIRTSPDSSKVYACIELRRRHYRQEKLFCWDFAGTGKGQPSLDRLNVMQIDGEHYSEDDGQRTSSHHRQTVGHSWVCFM</sequence>
<evidence type="ECO:0000313" key="7">
    <source>
        <dbReference type="Proteomes" id="UP001209540"/>
    </source>
</evidence>
<feature type="repeat" description="WD" evidence="3">
    <location>
        <begin position="201"/>
        <end position="223"/>
    </location>
</feature>
<dbReference type="PROSITE" id="PS00678">
    <property type="entry name" value="WD_REPEATS_1"/>
    <property type="match status" value="1"/>
</dbReference>
<evidence type="ECO:0000256" key="2">
    <source>
        <dbReference type="ARBA" id="ARBA00022737"/>
    </source>
</evidence>
<keyword evidence="1 3" id="KW-0853">WD repeat</keyword>
<gene>
    <name evidence="6" type="ORF">BDA99DRAFT_508839</name>
</gene>
<evidence type="ECO:0000256" key="4">
    <source>
        <dbReference type="SAM" id="MobiDB-lite"/>
    </source>
</evidence>
<dbReference type="Gene3D" id="1.20.1280.50">
    <property type="match status" value="1"/>
</dbReference>
<reference evidence="6" key="2">
    <citation type="submission" date="2023-02" db="EMBL/GenBank/DDBJ databases">
        <authorList>
            <consortium name="DOE Joint Genome Institute"/>
            <person name="Mondo S.J."/>
            <person name="Chang Y."/>
            <person name="Wang Y."/>
            <person name="Ahrendt S."/>
            <person name="Andreopoulos W."/>
            <person name="Barry K."/>
            <person name="Beard J."/>
            <person name="Benny G.L."/>
            <person name="Blankenship S."/>
            <person name="Bonito G."/>
            <person name="Cuomo C."/>
            <person name="Desiro A."/>
            <person name="Gervers K.A."/>
            <person name="Hundley H."/>
            <person name="Kuo A."/>
            <person name="LaButti K."/>
            <person name="Lang B.F."/>
            <person name="Lipzen A."/>
            <person name="O'Donnell K."/>
            <person name="Pangilinan J."/>
            <person name="Reynolds N."/>
            <person name="Sandor L."/>
            <person name="Smith M.W."/>
            <person name="Tsang A."/>
            <person name="Grigoriev I.V."/>
            <person name="Stajich J.E."/>
            <person name="Spatafora J.W."/>
        </authorList>
    </citation>
    <scope>NUCLEOTIDE SEQUENCE</scope>
    <source>
        <strain evidence="6">RSA 2281</strain>
    </source>
</reference>